<gene>
    <name evidence="1" type="ORF">PXEA_LOCUS26005</name>
</gene>
<comment type="caution">
    <text evidence="1">The sequence shown here is derived from an EMBL/GenBank/DDBJ whole genome shotgun (WGS) entry which is preliminary data.</text>
</comment>
<name>A0A448XAT9_9PLAT</name>
<dbReference type="EMBL" id="CAAALY010244348">
    <property type="protein sequence ID" value="VEL32565.1"/>
    <property type="molecule type" value="Genomic_DNA"/>
</dbReference>
<reference evidence="1" key="1">
    <citation type="submission" date="2018-11" db="EMBL/GenBank/DDBJ databases">
        <authorList>
            <consortium name="Pathogen Informatics"/>
        </authorList>
    </citation>
    <scope>NUCLEOTIDE SEQUENCE</scope>
</reference>
<keyword evidence="2" id="KW-1185">Reference proteome</keyword>
<accession>A0A448XAT9</accession>
<proteinExistence type="predicted"/>
<dbReference type="Proteomes" id="UP000784294">
    <property type="component" value="Unassembled WGS sequence"/>
</dbReference>
<organism evidence="1 2">
    <name type="scientific">Protopolystoma xenopodis</name>
    <dbReference type="NCBI Taxonomy" id="117903"/>
    <lineage>
        <taxon>Eukaryota</taxon>
        <taxon>Metazoa</taxon>
        <taxon>Spiralia</taxon>
        <taxon>Lophotrochozoa</taxon>
        <taxon>Platyhelminthes</taxon>
        <taxon>Monogenea</taxon>
        <taxon>Polyopisthocotylea</taxon>
        <taxon>Polystomatidea</taxon>
        <taxon>Polystomatidae</taxon>
        <taxon>Protopolystoma</taxon>
    </lineage>
</organism>
<sequence length="387" mass="41099">MSNGAKGIYSLKNLDFVGLISDAGRDRLHLSLSTNCNIVLRLAGLTGNADYDAGVTSGNVPSPRFNSGDYHTYYVLRRSSSLSKERIFWPEFVCAPTTGHSLSSKDSISSPSQLNSVDPNWASEAASLPTCPTPEVNASQSTSQCDSFESTLIYLSPWRPSIIETGGSGAESGARAQLPLSYLGGWPLQQITCPSNSQAAQEGEVENLAYYFTVSMVRGLFLPSNSDSCQGPGFTGGTVSLNTVDLNVVPTIDLGCDQGTLIIRNSVSLHNQLPIPLGYKVPWCAPLSGIHENLSHSTLSFSPSSDLPWVLSHSLSCSVRSVYSLYGSHISLDPFHPISAARVVIRPPLRLGCHGTIDPGNLYALHTVAPSGTNINLSIPDGGTGLA</sequence>
<evidence type="ECO:0000313" key="1">
    <source>
        <dbReference type="EMBL" id="VEL32565.1"/>
    </source>
</evidence>
<dbReference type="AlphaFoldDB" id="A0A448XAT9"/>
<evidence type="ECO:0000313" key="2">
    <source>
        <dbReference type="Proteomes" id="UP000784294"/>
    </source>
</evidence>
<protein>
    <submittedName>
        <fullName evidence="1">Uncharacterized protein</fullName>
    </submittedName>
</protein>